<evidence type="ECO:0000256" key="12">
    <source>
        <dbReference type="HAMAP-Rule" id="MF_01398"/>
    </source>
</evidence>
<dbReference type="InterPro" id="IPR005864">
    <property type="entry name" value="ATP_synth_F0_bsu_bac"/>
</dbReference>
<comment type="subunit">
    <text evidence="12">F-type ATPases have 2 components, F(1) - the catalytic core - and F(0) - the membrane proton channel. F(1) has five subunits: alpha(3), beta(3), gamma(1), delta(1), epsilon(1). F(0) has three main subunits: a(1), b(2) and c(10-14). The alpha and beta chains form an alternating ring which encloses part of the gamma chain. F(1) is attached to F(0) by a central stalk formed by the gamma and epsilon chains, while a peripheral stalk is formed by the delta and b chains.</text>
</comment>
<dbReference type="CDD" id="cd06503">
    <property type="entry name" value="ATP-synt_Fo_b"/>
    <property type="match status" value="1"/>
</dbReference>
<evidence type="ECO:0000313" key="15">
    <source>
        <dbReference type="EMBL" id="MBI5078450.1"/>
    </source>
</evidence>
<evidence type="ECO:0000256" key="4">
    <source>
        <dbReference type="ARBA" id="ARBA00022692"/>
    </source>
</evidence>
<dbReference type="GO" id="GO:0045259">
    <property type="term" value="C:proton-transporting ATP synthase complex"/>
    <property type="evidence" value="ECO:0007669"/>
    <property type="project" value="UniProtKB-KW"/>
</dbReference>
<comment type="caution">
    <text evidence="15">The sequence shown here is derived from an EMBL/GenBank/DDBJ whole genome shotgun (WGS) entry which is preliminary data.</text>
</comment>
<feature type="transmembrane region" description="Helical" evidence="12">
    <location>
        <begin position="12"/>
        <end position="31"/>
    </location>
</feature>
<dbReference type="GO" id="GO:0046961">
    <property type="term" value="F:proton-transporting ATPase activity, rotational mechanism"/>
    <property type="evidence" value="ECO:0007669"/>
    <property type="project" value="TreeGrafter"/>
</dbReference>
<dbReference type="PANTHER" id="PTHR33445">
    <property type="entry name" value="ATP SYNTHASE SUBUNIT B', CHLOROPLASTIC"/>
    <property type="match status" value="1"/>
</dbReference>
<evidence type="ECO:0000256" key="9">
    <source>
        <dbReference type="ARBA" id="ARBA00023310"/>
    </source>
</evidence>
<evidence type="ECO:0000256" key="2">
    <source>
        <dbReference type="ARBA" id="ARBA00022448"/>
    </source>
</evidence>
<evidence type="ECO:0000256" key="8">
    <source>
        <dbReference type="ARBA" id="ARBA00023136"/>
    </source>
</evidence>
<name>A0A9D6UMQ9_UNCSA</name>
<evidence type="ECO:0000256" key="6">
    <source>
        <dbReference type="ARBA" id="ARBA00022989"/>
    </source>
</evidence>
<keyword evidence="4 12" id="KW-0812">Transmembrane</keyword>
<evidence type="ECO:0000256" key="7">
    <source>
        <dbReference type="ARBA" id="ARBA00023065"/>
    </source>
</evidence>
<sequence>MIEVNYTLGVQLLNFLIMLWFLNAFVFKPILRSVEERERRIKGMENEGKGAAERCETALAEYEAKIKQMKHEASEITAASRKKAQEAAGKIMDEAKGVFKERIDKARADINKDLDAASATLKKEVSGVASLIASRIMGRSV</sequence>
<dbReference type="HAMAP" id="MF_01398">
    <property type="entry name" value="ATP_synth_b_bprime"/>
    <property type="match status" value="1"/>
</dbReference>
<dbReference type="Pfam" id="PF00430">
    <property type="entry name" value="ATP-synt_B"/>
    <property type="match status" value="1"/>
</dbReference>
<organism evidence="15 16">
    <name type="scientific">Candidatus Saganbacteria bacterium</name>
    <dbReference type="NCBI Taxonomy" id="2575572"/>
    <lineage>
        <taxon>Bacteria</taxon>
        <taxon>Bacillati</taxon>
        <taxon>Saganbacteria</taxon>
    </lineage>
</organism>
<comment type="function">
    <text evidence="10 12">F(1)F(0) ATP synthase produces ATP from ADP in the presence of a proton or sodium gradient. F-type ATPases consist of two structural domains, F(1) containing the extramembraneous catalytic core and F(0) containing the membrane proton channel, linked together by a central stalk and a peripheral stalk. During catalysis, ATP synthesis in the catalytic domain of F(1) is coupled via a rotary mechanism of the central stalk subunits to proton translocation.</text>
</comment>
<comment type="subcellular location">
    <subcellularLocation>
        <location evidence="12">Cell membrane</location>
        <topology evidence="12">Single-pass membrane protein</topology>
    </subcellularLocation>
    <subcellularLocation>
        <location evidence="11">Endomembrane system</location>
        <topology evidence="11">Single-pass membrane protein</topology>
    </subcellularLocation>
</comment>
<feature type="coiled-coil region" evidence="14">
    <location>
        <begin position="52"/>
        <end position="79"/>
    </location>
</feature>
<evidence type="ECO:0000256" key="14">
    <source>
        <dbReference type="SAM" id="Coils"/>
    </source>
</evidence>
<keyword evidence="6 12" id="KW-1133">Transmembrane helix</keyword>
<keyword evidence="8 12" id="KW-0472">Membrane</keyword>
<dbReference type="PANTHER" id="PTHR33445:SF2">
    <property type="entry name" value="ATP SYNTHASE SUBUNIT B', CHLOROPLASTIC"/>
    <property type="match status" value="1"/>
</dbReference>
<dbReference type="EMBL" id="JACRKR010000015">
    <property type="protein sequence ID" value="MBI5078450.1"/>
    <property type="molecule type" value="Genomic_DNA"/>
</dbReference>
<evidence type="ECO:0000256" key="11">
    <source>
        <dbReference type="ARBA" id="ARBA00037847"/>
    </source>
</evidence>
<keyword evidence="14" id="KW-0175">Coiled coil</keyword>
<accession>A0A9D6UMQ9</accession>
<evidence type="ECO:0000256" key="3">
    <source>
        <dbReference type="ARBA" id="ARBA00022547"/>
    </source>
</evidence>
<dbReference type="Proteomes" id="UP000808761">
    <property type="component" value="Unassembled WGS sequence"/>
</dbReference>
<keyword evidence="5 12" id="KW-0375">Hydrogen ion transport</keyword>
<evidence type="ECO:0000256" key="10">
    <source>
        <dbReference type="ARBA" id="ARBA00025198"/>
    </source>
</evidence>
<dbReference type="GO" id="GO:0012505">
    <property type="term" value="C:endomembrane system"/>
    <property type="evidence" value="ECO:0007669"/>
    <property type="project" value="UniProtKB-SubCell"/>
</dbReference>
<dbReference type="GO" id="GO:0005886">
    <property type="term" value="C:plasma membrane"/>
    <property type="evidence" value="ECO:0007669"/>
    <property type="project" value="UniProtKB-SubCell"/>
</dbReference>
<keyword evidence="3 12" id="KW-0138">CF(0)</keyword>
<comment type="function">
    <text evidence="12">Component of the F(0) channel, it forms part of the peripheral stalk, linking F(1) to F(0).</text>
</comment>
<dbReference type="NCBIfam" id="TIGR01144">
    <property type="entry name" value="ATP_synt_b"/>
    <property type="match status" value="1"/>
</dbReference>
<dbReference type="InterPro" id="IPR002146">
    <property type="entry name" value="ATP_synth_b/b'su_bac/chlpt"/>
</dbReference>
<evidence type="ECO:0000256" key="13">
    <source>
        <dbReference type="RuleBase" id="RU003848"/>
    </source>
</evidence>
<dbReference type="GO" id="GO:0046933">
    <property type="term" value="F:proton-transporting ATP synthase activity, rotational mechanism"/>
    <property type="evidence" value="ECO:0007669"/>
    <property type="project" value="UniProtKB-UniRule"/>
</dbReference>
<keyword evidence="9 12" id="KW-0066">ATP synthesis</keyword>
<gene>
    <name evidence="12 15" type="primary">atpF</name>
    <name evidence="15" type="ORF">HZB08_00300</name>
</gene>
<keyword evidence="7 12" id="KW-0406">Ion transport</keyword>
<reference evidence="15" key="1">
    <citation type="submission" date="2020-07" db="EMBL/GenBank/DDBJ databases">
        <title>Huge and variable diversity of episymbiotic CPR bacteria and DPANN archaea in groundwater ecosystems.</title>
        <authorList>
            <person name="He C.Y."/>
            <person name="Keren R."/>
            <person name="Whittaker M."/>
            <person name="Farag I.F."/>
            <person name="Doudna J."/>
            <person name="Cate J.H.D."/>
            <person name="Banfield J.F."/>
        </authorList>
    </citation>
    <scope>NUCLEOTIDE SEQUENCE</scope>
    <source>
        <strain evidence="15">NC_groundwater_1860_Pr3_B-0.1um_51_7</strain>
    </source>
</reference>
<comment type="similarity">
    <text evidence="1 12 13">Belongs to the ATPase B chain family.</text>
</comment>
<dbReference type="AlphaFoldDB" id="A0A9D6UMQ9"/>
<keyword evidence="12" id="KW-1003">Cell membrane</keyword>
<proteinExistence type="inferred from homology"/>
<evidence type="ECO:0000256" key="5">
    <source>
        <dbReference type="ARBA" id="ARBA00022781"/>
    </source>
</evidence>
<evidence type="ECO:0000256" key="1">
    <source>
        <dbReference type="ARBA" id="ARBA00005513"/>
    </source>
</evidence>
<protein>
    <recommendedName>
        <fullName evidence="12">ATP synthase subunit b</fullName>
    </recommendedName>
    <alternativeName>
        <fullName evidence="12">ATP synthase F(0) sector subunit b</fullName>
    </alternativeName>
    <alternativeName>
        <fullName evidence="12">ATPase subunit I</fullName>
    </alternativeName>
    <alternativeName>
        <fullName evidence="12">F-type ATPase subunit b</fullName>
        <shortName evidence="12">F-ATPase subunit b</shortName>
    </alternativeName>
</protein>
<evidence type="ECO:0000313" key="16">
    <source>
        <dbReference type="Proteomes" id="UP000808761"/>
    </source>
</evidence>
<keyword evidence="2 12" id="KW-0813">Transport</keyword>
<dbReference type="InterPro" id="IPR050059">
    <property type="entry name" value="ATP_synthase_B_chain"/>
</dbReference>